<dbReference type="EMBL" id="LR796184">
    <property type="protein sequence ID" value="CAB4124647.1"/>
    <property type="molecule type" value="Genomic_DNA"/>
</dbReference>
<sequence length="71" mass="7961">MGELADYYMDRDLDRFNDEAAEFENTGTCQRCGARIDFIHSGVRWRLFEVGSVKLHVCANQASADEFPAGG</sequence>
<name>A0A6J5KUP5_9CAUD</name>
<evidence type="ECO:0000313" key="1">
    <source>
        <dbReference type="EMBL" id="CAB4124647.1"/>
    </source>
</evidence>
<organism evidence="1">
    <name type="scientific">uncultured Caudovirales phage</name>
    <dbReference type="NCBI Taxonomy" id="2100421"/>
    <lineage>
        <taxon>Viruses</taxon>
        <taxon>Duplodnaviria</taxon>
        <taxon>Heunggongvirae</taxon>
        <taxon>Uroviricota</taxon>
        <taxon>Caudoviricetes</taxon>
        <taxon>Peduoviridae</taxon>
        <taxon>Maltschvirus</taxon>
        <taxon>Maltschvirus maltsch</taxon>
    </lineage>
</organism>
<gene>
    <name evidence="1" type="ORF">UFOVP61_25</name>
</gene>
<accession>A0A6J5KUP5</accession>
<protein>
    <submittedName>
        <fullName evidence="1">Uncharacterized protein</fullName>
    </submittedName>
</protein>
<proteinExistence type="predicted"/>
<reference evidence="1" key="1">
    <citation type="submission" date="2020-04" db="EMBL/GenBank/DDBJ databases">
        <authorList>
            <person name="Chiriac C."/>
            <person name="Salcher M."/>
            <person name="Ghai R."/>
            <person name="Kavagutti S V."/>
        </authorList>
    </citation>
    <scope>NUCLEOTIDE SEQUENCE</scope>
</reference>